<evidence type="ECO:0000256" key="1">
    <source>
        <dbReference type="SAM" id="MobiDB-lite"/>
    </source>
</evidence>
<evidence type="ECO:0000313" key="3">
    <source>
        <dbReference type="Proteomes" id="UP001075354"/>
    </source>
</evidence>
<comment type="caution">
    <text evidence="2">The sequence shown here is derived from an EMBL/GenBank/DDBJ whole genome shotgun (WGS) entry which is preliminary data.</text>
</comment>
<dbReference type="Proteomes" id="UP001075354">
    <property type="component" value="Chromosome 9"/>
</dbReference>
<name>A0AAV7XF39_9NEOP</name>
<reference evidence="2" key="1">
    <citation type="submission" date="2022-12" db="EMBL/GenBank/DDBJ databases">
        <title>Chromosome-level genome assembly of the bean flower thrips Megalurothrips usitatus.</title>
        <authorList>
            <person name="Ma L."/>
            <person name="Liu Q."/>
            <person name="Li H."/>
            <person name="Cai W."/>
        </authorList>
    </citation>
    <scope>NUCLEOTIDE SEQUENCE</scope>
    <source>
        <strain evidence="2">Cailab_2022a</strain>
    </source>
</reference>
<evidence type="ECO:0000313" key="2">
    <source>
        <dbReference type="EMBL" id="KAJ1524641.1"/>
    </source>
</evidence>
<dbReference type="AlphaFoldDB" id="A0AAV7XF39"/>
<feature type="region of interest" description="Disordered" evidence="1">
    <location>
        <begin position="108"/>
        <end position="145"/>
    </location>
</feature>
<accession>A0AAV7XF39</accession>
<sequence>MKMVRKSRTNNIFKKSNKPKQAKENVICHRIVPLAPTASVETGAYVTSPALKAPLKENPSDTSSDLRRGPEAPANAAGRPSWPSPPVGPTGQVFNTAPIANVICSKRIRGSSKLKNSDDASSNIPTPAIHVKKRENRNQSVELGI</sequence>
<feature type="region of interest" description="Disordered" evidence="1">
    <location>
        <begin position="1"/>
        <end position="22"/>
    </location>
</feature>
<gene>
    <name evidence="2" type="ORF">ONE63_011124</name>
</gene>
<feature type="region of interest" description="Disordered" evidence="1">
    <location>
        <begin position="47"/>
        <end position="94"/>
    </location>
</feature>
<organism evidence="2 3">
    <name type="scientific">Megalurothrips usitatus</name>
    <name type="common">bean blossom thrips</name>
    <dbReference type="NCBI Taxonomy" id="439358"/>
    <lineage>
        <taxon>Eukaryota</taxon>
        <taxon>Metazoa</taxon>
        <taxon>Ecdysozoa</taxon>
        <taxon>Arthropoda</taxon>
        <taxon>Hexapoda</taxon>
        <taxon>Insecta</taxon>
        <taxon>Pterygota</taxon>
        <taxon>Neoptera</taxon>
        <taxon>Paraneoptera</taxon>
        <taxon>Thysanoptera</taxon>
        <taxon>Terebrantia</taxon>
        <taxon>Thripoidea</taxon>
        <taxon>Thripidae</taxon>
        <taxon>Megalurothrips</taxon>
    </lineage>
</organism>
<feature type="compositionally biased region" description="Basic and acidic residues" evidence="1">
    <location>
        <begin position="54"/>
        <end position="70"/>
    </location>
</feature>
<protein>
    <submittedName>
        <fullName evidence="2">Uncharacterized protein</fullName>
    </submittedName>
</protein>
<dbReference type="EMBL" id="JAPTSV010000009">
    <property type="protein sequence ID" value="KAJ1524641.1"/>
    <property type="molecule type" value="Genomic_DNA"/>
</dbReference>
<proteinExistence type="predicted"/>
<keyword evidence="3" id="KW-1185">Reference proteome</keyword>